<dbReference type="RefSeq" id="WP_127122280.1">
    <property type="nucleotide sequence ID" value="NZ_BHXQ01000003.1"/>
</dbReference>
<comment type="caution">
    <text evidence="1">The sequence shown here is derived from an EMBL/GenBank/DDBJ whole genome shotgun (WGS) entry which is preliminary data.</text>
</comment>
<organism evidence="1 2">
    <name type="scientific">Chryseotalea sanaruensis</name>
    <dbReference type="NCBI Taxonomy" id="2482724"/>
    <lineage>
        <taxon>Bacteria</taxon>
        <taxon>Pseudomonadati</taxon>
        <taxon>Bacteroidota</taxon>
        <taxon>Cytophagia</taxon>
        <taxon>Cytophagales</taxon>
        <taxon>Chryseotaleaceae</taxon>
        <taxon>Chryseotalea</taxon>
    </lineage>
</organism>
<dbReference type="Proteomes" id="UP000288227">
    <property type="component" value="Unassembled WGS sequence"/>
</dbReference>
<dbReference type="InterPro" id="IPR015943">
    <property type="entry name" value="WD40/YVTN_repeat-like_dom_sf"/>
</dbReference>
<dbReference type="PROSITE" id="PS51257">
    <property type="entry name" value="PROKAR_LIPOPROTEIN"/>
    <property type="match status" value="1"/>
</dbReference>
<gene>
    <name evidence="1" type="ORF">SanaruYs_18520</name>
</gene>
<proteinExistence type="predicted"/>
<evidence type="ECO:0000313" key="1">
    <source>
        <dbReference type="EMBL" id="GCC51625.1"/>
    </source>
</evidence>
<dbReference type="InterPro" id="IPR011044">
    <property type="entry name" value="Quino_amine_DH_bsu"/>
</dbReference>
<dbReference type="GO" id="GO:0016603">
    <property type="term" value="F:glutaminyl-peptide cyclotransferase activity"/>
    <property type="evidence" value="ECO:0007669"/>
    <property type="project" value="InterPro"/>
</dbReference>
<sequence length="268" mass="30278">MLNRLFALVFLSTWILGACSSSDKEKKETITTNQTPRIAYSVQRSFPHDTKSFTQGFTIHKGKLYESTGQNNSWIGIVNITTGEAEKKITLPSTYFGEGITILNNKIYQLTWQSKLGFVYDLNTFEKIRDFNYATEGWGITHNNEHLIMSDGSDKLYFLDTVNLSLVKSLPVTYEGKVLNQLNELEYIDGFVFANVWQTSSIVKIDISNGKVVGLMDLSDLVSQASMVNPSMDVLNGIAWHAGTKSMLVTGKYWPFIYSLKFKETENL</sequence>
<dbReference type="EMBL" id="BHXQ01000003">
    <property type="protein sequence ID" value="GCC51625.1"/>
    <property type="molecule type" value="Genomic_DNA"/>
</dbReference>
<dbReference type="AlphaFoldDB" id="A0A401U9R2"/>
<accession>A0A401U9R2</accession>
<dbReference type="PANTHER" id="PTHR31270:SF1">
    <property type="entry name" value="GLUTAMINYL-PEPTIDE CYCLOTRANSFERASE"/>
    <property type="match status" value="1"/>
</dbReference>
<protein>
    <submittedName>
        <fullName evidence="1">Glutaminyl-peptide cyclotransferase</fullName>
    </submittedName>
</protein>
<keyword evidence="2" id="KW-1185">Reference proteome</keyword>
<dbReference type="PANTHER" id="PTHR31270">
    <property type="entry name" value="GLUTAMINYL-PEPTIDE CYCLOTRANSFERASE"/>
    <property type="match status" value="1"/>
</dbReference>
<dbReference type="OrthoDB" id="9783700at2"/>
<dbReference type="InterPro" id="IPR007788">
    <property type="entry name" value="QCT"/>
</dbReference>
<evidence type="ECO:0000313" key="2">
    <source>
        <dbReference type="Proteomes" id="UP000288227"/>
    </source>
</evidence>
<keyword evidence="1" id="KW-0808">Transferase</keyword>
<name>A0A401U9R2_9BACT</name>
<dbReference type="Pfam" id="PF05096">
    <property type="entry name" value="Glu_cyclase_2"/>
    <property type="match status" value="1"/>
</dbReference>
<dbReference type="Gene3D" id="2.130.10.10">
    <property type="entry name" value="YVTN repeat-like/Quinoprotein amine dehydrogenase"/>
    <property type="match status" value="1"/>
</dbReference>
<dbReference type="SUPFAM" id="SSF50969">
    <property type="entry name" value="YVTN repeat-like/Quinoprotein amine dehydrogenase"/>
    <property type="match status" value="1"/>
</dbReference>
<reference evidence="1 2" key="1">
    <citation type="submission" date="2018-11" db="EMBL/GenBank/DDBJ databases">
        <title>Chryseotalea sanarue gen. nov., sp., nov., a member of the family Cytophagaceae, isolated from a brackish lake in Hamamatsu Japan.</title>
        <authorList>
            <person name="Maejima Y."/>
            <person name="Iino T."/>
            <person name="Muraguchi Y."/>
            <person name="Fukuda K."/>
            <person name="Ohkuma M."/>
            <person name="Moriuchi R."/>
            <person name="Dohra H."/>
            <person name="Kimbara K."/>
            <person name="Shintani M."/>
        </authorList>
    </citation>
    <scope>NUCLEOTIDE SEQUENCE [LARGE SCALE GENOMIC DNA]</scope>
    <source>
        <strain evidence="1 2">Ys</strain>
    </source>
</reference>